<reference evidence="2" key="1">
    <citation type="submission" date="2021-07" db="EMBL/GenBank/DDBJ databases">
        <title>Elsinoe batatas strain:CRI-CJ2 Genome sequencing and assembly.</title>
        <authorList>
            <person name="Huang L."/>
        </authorList>
    </citation>
    <scope>NUCLEOTIDE SEQUENCE</scope>
    <source>
        <strain evidence="2">CRI-CJ2</strain>
    </source>
</reference>
<protein>
    <submittedName>
        <fullName evidence="2">Uncharacterized protein</fullName>
    </submittedName>
</protein>
<dbReference type="Proteomes" id="UP000809789">
    <property type="component" value="Unassembled WGS sequence"/>
</dbReference>
<gene>
    <name evidence="2" type="ORF">KVT40_006555</name>
</gene>
<keyword evidence="1" id="KW-1133">Transmembrane helix</keyword>
<name>A0A8K0L0G3_9PEZI</name>
<organism evidence="2 3">
    <name type="scientific">Elsinoe batatas</name>
    <dbReference type="NCBI Taxonomy" id="2601811"/>
    <lineage>
        <taxon>Eukaryota</taxon>
        <taxon>Fungi</taxon>
        <taxon>Dikarya</taxon>
        <taxon>Ascomycota</taxon>
        <taxon>Pezizomycotina</taxon>
        <taxon>Dothideomycetes</taxon>
        <taxon>Dothideomycetidae</taxon>
        <taxon>Myriangiales</taxon>
        <taxon>Elsinoaceae</taxon>
        <taxon>Elsinoe</taxon>
    </lineage>
</organism>
<evidence type="ECO:0000313" key="3">
    <source>
        <dbReference type="Proteomes" id="UP000809789"/>
    </source>
</evidence>
<feature type="transmembrane region" description="Helical" evidence="1">
    <location>
        <begin position="15"/>
        <end position="38"/>
    </location>
</feature>
<dbReference type="EMBL" id="JAESVG020000007">
    <property type="protein sequence ID" value="KAG8626154.1"/>
    <property type="molecule type" value="Genomic_DNA"/>
</dbReference>
<comment type="caution">
    <text evidence="2">The sequence shown here is derived from an EMBL/GenBank/DDBJ whole genome shotgun (WGS) entry which is preliminary data.</text>
</comment>
<accession>A0A8K0L0G3</accession>
<keyword evidence="1" id="KW-0472">Membrane</keyword>
<dbReference type="OrthoDB" id="3933975at2759"/>
<evidence type="ECO:0000256" key="1">
    <source>
        <dbReference type="SAM" id="Phobius"/>
    </source>
</evidence>
<dbReference type="PROSITE" id="PS51257">
    <property type="entry name" value="PROKAR_LIPOPROTEIN"/>
    <property type="match status" value="1"/>
</dbReference>
<keyword evidence="1" id="KW-0812">Transmembrane</keyword>
<evidence type="ECO:0000313" key="2">
    <source>
        <dbReference type="EMBL" id="KAG8626154.1"/>
    </source>
</evidence>
<proteinExistence type="predicted"/>
<dbReference type="AlphaFoldDB" id="A0A8K0L0G3"/>
<keyword evidence="3" id="KW-1185">Reference proteome</keyword>
<sequence length="350" mass="39780">MMGFFSRVWWLCRKLCLYGCLASTAFTIFIIACGYFLALKPYEDGLEYEGYVRNQIKEYTSDFTSKSPPNLGYDKHVTDPLIRDADQLWAPTYNTPLGLHNGHFLGAVRGYGKREGKQSWVFVGGTNPDMGFWSLPVAVARANGSCVDPPAMCEGYTAGYQRLVDQQRANKTAQLSKTKFFFADCDVSPAICDYWAANPSMMVHVETMKPCQFMTDHYEGERPRLVYLCSVKWTYIALPIEKMPFNRKVWIADKLVPAFPSEYEQLRAMVWYDGVVQALEEFNSTTTDYYDASEAIPLPEPEIDLGVEGKYDSLQSVGQDLAKGYMRLRGKITGQRVNETGKYDSDRPFM</sequence>